<name>A0A031JWN8_9SPHN</name>
<dbReference type="EMBL" id="JFYZ01000013">
    <property type="protein sequence ID" value="EZP81228.1"/>
    <property type="molecule type" value="Genomic_DNA"/>
</dbReference>
<keyword evidence="5" id="KW-1185">Reference proteome</keyword>
<feature type="transmembrane region" description="Helical" evidence="1">
    <location>
        <begin position="77"/>
        <end position="96"/>
    </location>
</feature>
<keyword evidence="1" id="KW-0472">Membrane</keyword>
<evidence type="ECO:0000256" key="1">
    <source>
        <dbReference type="SAM" id="Phobius"/>
    </source>
</evidence>
<sequence>MAGRPKPGREPNWRAIAARVLAATVGAYALCYAWIGAAVRVLPMDGVDANILATCLAFMVFVAVILRAFAVRSVTRIWCELLLGTALPMGLLLGLGR</sequence>
<dbReference type="Proteomes" id="UP000024329">
    <property type="component" value="Unassembled WGS sequence"/>
</dbReference>
<protein>
    <submittedName>
        <fullName evidence="3">Putative iron uptake protein</fullName>
    </submittedName>
</protein>
<geneLocation type="plasmid" evidence="2 5">
    <name>pSA1</name>
</geneLocation>
<evidence type="ECO:0000313" key="5">
    <source>
        <dbReference type="Proteomes" id="UP000094626"/>
    </source>
</evidence>
<dbReference type="eggNOG" id="ENOG503022I">
    <property type="taxonomic scope" value="Bacteria"/>
</dbReference>
<dbReference type="PATRIC" id="fig|158500.4.peg.2956"/>
<feature type="transmembrane region" description="Helical" evidence="1">
    <location>
        <begin position="51"/>
        <end position="70"/>
    </location>
</feature>
<dbReference type="OrthoDB" id="7433545at2"/>
<evidence type="ECO:0000313" key="3">
    <source>
        <dbReference type="EMBL" id="EZP81228.1"/>
    </source>
</evidence>
<evidence type="ECO:0000313" key="2">
    <source>
        <dbReference type="EMBL" id="AOR79905.1"/>
    </source>
</evidence>
<reference evidence="5" key="3">
    <citation type="journal article" date="2017" name="J. Biotechnol.">
        <title>Complete genome sequence of Novosphingobium resinovorum SA1, a versatile xenobiotic-degrading bacterium capable of utilizing sulfanilic acid.</title>
        <authorList>
            <person name="Hegedus B."/>
            <person name="Kos P.B."/>
            <person name="Balint B."/>
            <person name="Maroti G."/>
            <person name="Gan H.M."/>
            <person name="Perei K."/>
            <person name="Rakhely G."/>
        </authorList>
    </citation>
    <scope>NUCLEOTIDE SEQUENCE [LARGE SCALE GENOMIC DNA]</scope>
    <source>
        <strain evidence="5">SA1</strain>
    </source>
</reference>
<keyword evidence="2" id="KW-0614">Plasmid</keyword>
<reference evidence="2" key="2">
    <citation type="submission" date="2016-08" db="EMBL/GenBank/DDBJ databases">
        <authorList>
            <person name="Seilhamer J.J."/>
        </authorList>
    </citation>
    <scope>NUCLEOTIDE SEQUENCE [LARGE SCALE GENOMIC DNA]</scope>
    <source>
        <strain evidence="2">SA1</strain>
        <plasmid evidence="2">pSA1</plasmid>
    </source>
</reference>
<dbReference type="KEGG" id="nre:BES08_24485"/>
<feature type="transmembrane region" description="Helical" evidence="1">
    <location>
        <begin position="20"/>
        <end position="39"/>
    </location>
</feature>
<proteinExistence type="predicted"/>
<gene>
    <name evidence="2" type="ORF">BES08_24485</name>
    <name evidence="3" type="ORF">BV97_02889</name>
</gene>
<dbReference type="Proteomes" id="UP000094626">
    <property type="component" value="Plasmid pSA1"/>
</dbReference>
<dbReference type="RefSeq" id="WP_069709551.1">
    <property type="nucleotide sequence ID" value="NZ_CP017076.1"/>
</dbReference>
<accession>A0A031JWN8</accession>
<keyword evidence="1" id="KW-0812">Transmembrane</keyword>
<keyword evidence="1" id="KW-1133">Transmembrane helix</keyword>
<reference evidence="3 4" key="1">
    <citation type="submission" date="2014-03" db="EMBL/GenBank/DDBJ databases">
        <title>Whole genome sequence of Novosphingobium resinovorum KF1.</title>
        <authorList>
            <person name="Gan H.M."/>
            <person name="Gan H.Y."/>
            <person name="Chew T.H."/>
            <person name="Savka M.A."/>
        </authorList>
    </citation>
    <scope>NUCLEOTIDE SEQUENCE [LARGE SCALE GENOMIC DNA]</scope>
    <source>
        <strain evidence="3 4">KF1</strain>
    </source>
</reference>
<dbReference type="AlphaFoldDB" id="A0A031JWN8"/>
<organism evidence="3 4">
    <name type="scientific">Novosphingobium resinovorum</name>
    <dbReference type="NCBI Taxonomy" id="158500"/>
    <lineage>
        <taxon>Bacteria</taxon>
        <taxon>Pseudomonadati</taxon>
        <taxon>Pseudomonadota</taxon>
        <taxon>Alphaproteobacteria</taxon>
        <taxon>Sphingomonadales</taxon>
        <taxon>Sphingomonadaceae</taxon>
        <taxon>Novosphingobium</taxon>
    </lineage>
</organism>
<dbReference type="EMBL" id="CP017076">
    <property type="protein sequence ID" value="AOR79905.1"/>
    <property type="molecule type" value="Genomic_DNA"/>
</dbReference>
<evidence type="ECO:0000313" key="4">
    <source>
        <dbReference type="Proteomes" id="UP000024329"/>
    </source>
</evidence>